<dbReference type="EMBL" id="SNVI01000001">
    <property type="protein sequence ID" value="TFE45622.1"/>
    <property type="molecule type" value="Genomic_DNA"/>
</dbReference>
<comment type="caution">
    <text evidence="2">The sequence shown here is derived from an EMBL/GenBank/DDBJ whole genome shotgun (WGS) entry which is preliminary data.</text>
</comment>
<dbReference type="AlphaFoldDB" id="A0A4Y8N7M9"/>
<proteinExistence type="predicted"/>
<name>A0A4Y8N7M9_9BURK</name>
<sequence>MQAFPARSRHLMQLKKTARRWLKDFRVEITEQKTVERAKPQFRASNRQLLCRRQLRPFATFGLKQKRPAPNIAEPQPRTQKPRLQP</sequence>
<organism evidence="2 3">
    <name type="scientific">Paraburkholderia dipogonis</name>
    <dbReference type="NCBI Taxonomy" id="1211383"/>
    <lineage>
        <taxon>Bacteria</taxon>
        <taxon>Pseudomonadati</taxon>
        <taxon>Pseudomonadota</taxon>
        <taxon>Betaproteobacteria</taxon>
        <taxon>Burkholderiales</taxon>
        <taxon>Burkholderiaceae</taxon>
        <taxon>Paraburkholderia</taxon>
    </lineage>
</organism>
<protein>
    <submittedName>
        <fullName evidence="2">Uncharacterized protein</fullName>
    </submittedName>
</protein>
<evidence type="ECO:0000313" key="2">
    <source>
        <dbReference type="EMBL" id="TFE45622.1"/>
    </source>
</evidence>
<dbReference type="RefSeq" id="WP_134457285.1">
    <property type="nucleotide sequence ID" value="NZ_JBHSSZ010000039.1"/>
</dbReference>
<evidence type="ECO:0000313" key="3">
    <source>
        <dbReference type="Proteomes" id="UP000297385"/>
    </source>
</evidence>
<reference evidence="2 3" key="1">
    <citation type="submission" date="2019-03" db="EMBL/GenBank/DDBJ databases">
        <title>Complete Genome Sequence of Paraburkholderia dipogonis ICMP 19430T, a Nitrogen-fixing Symbiont of the South African Invasive Legume Dipogon lignosus in New Zealand.</title>
        <authorList>
            <person name="De Meyer S.E."/>
        </authorList>
    </citation>
    <scope>NUCLEOTIDE SEQUENCE [LARGE SCALE GENOMIC DNA]</scope>
    <source>
        <strain evidence="2 3">ICMP 19430</strain>
    </source>
</reference>
<gene>
    <name evidence="2" type="ORF">E2553_11690</name>
</gene>
<evidence type="ECO:0000256" key="1">
    <source>
        <dbReference type="SAM" id="MobiDB-lite"/>
    </source>
</evidence>
<feature type="region of interest" description="Disordered" evidence="1">
    <location>
        <begin position="60"/>
        <end position="86"/>
    </location>
</feature>
<dbReference type="Proteomes" id="UP000297385">
    <property type="component" value="Unassembled WGS sequence"/>
</dbReference>
<accession>A0A4Y8N7M9</accession>